<dbReference type="GO" id="GO:0016042">
    <property type="term" value="P:lipid catabolic process"/>
    <property type="evidence" value="ECO:0007669"/>
    <property type="project" value="UniProtKB-UniRule"/>
</dbReference>
<feature type="active site" description="Nucleophile" evidence="4">
    <location>
        <position position="989"/>
    </location>
</feature>
<name>A0A9N9FNW8_9GLOM</name>
<keyword evidence="5" id="KW-0812">Transmembrane</keyword>
<dbReference type="InterPro" id="IPR019734">
    <property type="entry name" value="TPR_rpt"/>
</dbReference>
<dbReference type="GO" id="GO:0047372">
    <property type="term" value="F:monoacylglycerol lipase activity"/>
    <property type="evidence" value="ECO:0007669"/>
    <property type="project" value="TreeGrafter"/>
</dbReference>
<feature type="repeat" description="TPR" evidence="3">
    <location>
        <begin position="866"/>
        <end position="899"/>
    </location>
</feature>
<dbReference type="OrthoDB" id="1658288at2759"/>
<comment type="caution">
    <text evidence="4">Lacks conserved residue(s) required for the propagation of feature annotation.</text>
</comment>
<evidence type="ECO:0000259" key="6">
    <source>
        <dbReference type="PROSITE" id="PS51635"/>
    </source>
</evidence>
<comment type="similarity">
    <text evidence="1">Belongs to the patatin family.</text>
</comment>
<keyword evidence="4" id="KW-0442">Lipid degradation</keyword>
<feature type="domain" description="PNPLA" evidence="6">
    <location>
        <begin position="951"/>
        <end position="1134"/>
    </location>
</feature>
<evidence type="ECO:0000256" key="5">
    <source>
        <dbReference type="SAM" id="Phobius"/>
    </source>
</evidence>
<dbReference type="EMBL" id="CAJVPY010002130">
    <property type="protein sequence ID" value="CAG8549615.1"/>
    <property type="molecule type" value="Genomic_DNA"/>
</dbReference>
<feature type="non-terminal residue" evidence="7">
    <location>
        <position position="1"/>
    </location>
</feature>
<dbReference type="PROSITE" id="PS50005">
    <property type="entry name" value="TPR"/>
    <property type="match status" value="1"/>
</dbReference>
<organism evidence="7 8">
    <name type="scientific">Dentiscutata erythropus</name>
    <dbReference type="NCBI Taxonomy" id="1348616"/>
    <lineage>
        <taxon>Eukaryota</taxon>
        <taxon>Fungi</taxon>
        <taxon>Fungi incertae sedis</taxon>
        <taxon>Mucoromycota</taxon>
        <taxon>Glomeromycotina</taxon>
        <taxon>Glomeromycetes</taxon>
        <taxon>Diversisporales</taxon>
        <taxon>Gigasporaceae</taxon>
        <taxon>Dentiscutata</taxon>
    </lineage>
</organism>
<keyword evidence="3" id="KW-0802">TPR repeat</keyword>
<evidence type="ECO:0000256" key="4">
    <source>
        <dbReference type="PROSITE-ProRule" id="PRU01161"/>
    </source>
</evidence>
<dbReference type="PANTHER" id="PTHR32176">
    <property type="entry name" value="XYLOSE ISOMERASE"/>
    <property type="match status" value="1"/>
</dbReference>
<dbReference type="Pfam" id="PF01734">
    <property type="entry name" value="Patatin"/>
    <property type="match status" value="1"/>
</dbReference>
<dbReference type="Gene3D" id="1.25.40.10">
    <property type="entry name" value="Tetratricopeptide repeat domain"/>
    <property type="match status" value="1"/>
</dbReference>
<dbReference type="Gene3D" id="3.40.1090.10">
    <property type="entry name" value="Cytosolic phospholipase A2 catalytic domain"/>
    <property type="match status" value="1"/>
</dbReference>
<dbReference type="GO" id="GO:0004620">
    <property type="term" value="F:phospholipase activity"/>
    <property type="evidence" value="ECO:0007669"/>
    <property type="project" value="TreeGrafter"/>
</dbReference>
<dbReference type="PROSITE" id="PS51635">
    <property type="entry name" value="PNPLA"/>
    <property type="match status" value="1"/>
</dbReference>
<dbReference type="InterPro" id="IPR002641">
    <property type="entry name" value="PNPLA_dom"/>
</dbReference>
<accession>A0A9N9FNW8</accession>
<dbReference type="InterPro" id="IPR016035">
    <property type="entry name" value="Acyl_Trfase/lysoPLipase"/>
</dbReference>
<keyword evidence="4" id="KW-0378">Hydrolase</keyword>
<feature type="short sequence motif" description="DGA/G" evidence="4">
    <location>
        <begin position="1121"/>
        <end position="1123"/>
    </location>
</feature>
<evidence type="ECO:0000256" key="2">
    <source>
        <dbReference type="ARBA" id="ARBA00023098"/>
    </source>
</evidence>
<evidence type="ECO:0000313" key="8">
    <source>
        <dbReference type="Proteomes" id="UP000789405"/>
    </source>
</evidence>
<proteinExistence type="inferred from homology"/>
<dbReference type="AlphaFoldDB" id="A0A9N9FNW8"/>
<dbReference type="Proteomes" id="UP000789405">
    <property type="component" value="Unassembled WGS sequence"/>
</dbReference>
<dbReference type="SUPFAM" id="SSF52151">
    <property type="entry name" value="FabD/lysophospholipase-like"/>
    <property type="match status" value="1"/>
</dbReference>
<feature type="active site" description="Proton acceptor" evidence="4">
    <location>
        <position position="1121"/>
    </location>
</feature>
<evidence type="ECO:0000256" key="1">
    <source>
        <dbReference type="ARBA" id="ARBA00010240"/>
    </source>
</evidence>
<dbReference type="CDD" id="cd07199">
    <property type="entry name" value="Pat17_PNPLA8_PNPLA9_like"/>
    <property type="match status" value="1"/>
</dbReference>
<evidence type="ECO:0000256" key="3">
    <source>
        <dbReference type="PROSITE-ProRule" id="PRU00339"/>
    </source>
</evidence>
<keyword evidence="5" id="KW-0472">Membrane</keyword>
<dbReference type="InterPro" id="IPR011990">
    <property type="entry name" value="TPR-like_helical_dom_sf"/>
</dbReference>
<dbReference type="PANTHER" id="PTHR32176:SF92">
    <property type="entry name" value="XYLOSE ISOMERASE"/>
    <property type="match status" value="1"/>
</dbReference>
<keyword evidence="5" id="KW-1133">Transmembrane helix</keyword>
<keyword evidence="8" id="KW-1185">Reference proteome</keyword>
<sequence>RENIDKNESLLYINAESDNQSSNSSKSLLEESVREKLIKAQEILGETVVEPIRKAFENLHETPKTFEGYRKLVNCENSLLESLDVLIDEELVILDQLNNEDNGQSNQSEIKQKMEKVHDRLIVLKDLREFANHLTSQIVYSKRLNFIYNTLNSPDKKAILFNNILFTEGGINKRYRELASFFHPDRTKYINAPNGLHGNDQYLGAELFRIILEIKEGLLNDLKKASESKGVLNFHETNANENFTIANDYRNAYRNNGNKLKILNREDINEIPNTELRHISVSYGLLAYGEYRAACKVADTTGELKKQINLRKSMALCLYISDRLLEAQLYALSAIRLIYQHSQHVSQKELVDAKKVYDKVRGETSQLNTDIKLKDDLSNSQALVKVVNEGMSFLEKYDILNSVDNDLRKISAELMFKPDRRIVSYQASQENILHSKKQSAKYKIAGAVSLMVAVTTTTALVVAGVASSIYAPIISFLWLAPLVSLWYSLSPWKQGTMLLDEPKIREKLNEIIKSALDAYDEGNYQRFFDTLCKEYKKGTSLIKKKSKESRIIIPEDMVDSLLGHGFRSDGIAYLLNLIGEVLSSNKIKTIDNGITSDELRVTGIDAFRRVLNNEKLVEEAKALDGRIYALIEDNLKSMAKSIFYNIIDFLRLKPYSELAKEYKDDARKMSFRSRLEEMRNIARLNLIIFDIISNDKEAAMRISNTIKEIRKSISDNYQFSSTTESRLEALEDFLWVLRGDVPKSSLIYSIEPAKKQSNEEYDGKYDKKYMEYLKDKLQRVSDNNERVFLHNKLADHFVKLIEEDKVNLLSSLRYWHNAKEHYGKVLEMNPSNLSVTLNFAKCLLNLSQYNRLIKLLDTNPNLTSSAEYWRLCSIASYKETNYDEAMEFIIEALKLDPQNIAVMKQKRLLDRIKEYTVENRVNRHNKKIYDVDDSLKILHRYNEDNSVYRILSIDGGGVRSILPALWLSELEYRTHKPISQLFNMVAGTSTGGFIGAGLSMPCRELSSLKPLFSATDLLEFYQNQAKSIFTTSSSWNFFTATKYTDEGRSSIFGKYFEKIQLNQALTNLVIPAVKVNKDNMQSHLFTCNSSDDTLYDILMATTAAPTFFPSYEIKNRGIFVDGGVKFNNPALKAYNEVFENGDTRKITVLSLGTGSYIPDPLRPDFYRSQLFWKKDLYYDECYVDNLMYSMLGNCYQRWQVLLGKPVALDDFNSISYLLELGHQYIEELDSSDENSLNVLVESFESG</sequence>
<dbReference type="SUPFAM" id="SSF48452">
    <property type="entry name" value="TPR-like"/>
    <property type="match status" value="1"/>
</dbReference>
<feature type="transmembrane region" description="Helical" evidence="5">
    <location>
        <begin position="444"/>
        <end position="463"/>
    </location>
</feature>
<dbReference type="GO" id="GO:0046486">
    <property type="term" value="P:glycerolipid metabolic process"/>
    <property type="evidence" value="ECO:0007669"/>
    <property type="project" value="UniProtKB-ARBA"/>
</dbReference>
<protein>
    <submittedName>
        <fullName evidence="7">7430_t:CDS:1</fullName>
    </submittedName>
</protein>
<feature type="short sequence motif" description="GXSXG" evidence="4">
    <location>
        <begin position="987"/>
        <end position="991"/>
    </location>
</feature>
<comment type="caution">
    <text evidence="7">The sequence shown here is derived from an EMBL/GenBank/DDBJ whole genome shotgun (WGS) entry which is preliminary data.</text>
</comment>
<keyword evidence="2 4" id="KW-0443">Lipid metabolism</keyword>
<feature type="transmembrane region" description="Helical" evidence="5">
    <location>
        <begin position="469"/>
        <end position="489"/>
    </location>
</feature>
<evidence type="ECO:0000313" key="7">
    <source>
        <dbReference type="EMBL" id="CAG8549615.1"/>
    </source>
</evidence>
<reference evidence="7" key="1">
    <citation type="submission" date="2021-06" db="EMBL/GenBank/DDBJ databases">
        <authorList>
            <person name="Kallberg Y."/>
            <person name="Tangrot J."/>
            <person name="Rosling A."/>
        </authorList>
    </citation>
    <scope>NUCLEOTIDE SEQUENCE</scope>
    <source>
        <strain evidence="7">MA453B</strain>
    </source>
</reference>
<gene>
    <name evidence="7" type="ORF">DERYTH_LOCUS5201</name>
</gene>